<dbReference type="STRING" id="572544.Ilyop_0200"/>
<reference evidence="2 3" key="1">
    <citation type="journal article" date="2010" name="Stand. Genomic Sci.">
        <title>Complete genome sequence of Ilyobacter polytropus type strain (CuHbu1).</title>
        <authorList>
            <person name="Sikorski J."/>
            <person name="Chertkov O."/>
            <person name="Lapidus A."/>
            <person name="Nolan M."/>
            <person name="Lucas S."/>
            <person name="Del Rio T.G."/>
            <person name="Tice H."/>
            <person name="Cheng J.F."/>
            <person name="Tapia R."/>
            <person name="Han C."/>
            <person name="Goodwin L."/>
            <person name="Pitluck S."/>
            <person name="Liolios K."/>
            <person name="Ivanova N."/>
            <person name="Mavromatis K."/>
            <person name="Mikhailova N."/>
            <person name="Pati A."/>
            <person name="Chen A."/>
            <person name="Palaniappan K."/>
            <person name="Land M."/>
            <person name="Hauser L."/>
            <person name="Chang Y.J."/>
            <person name="Jeffries C.D."/>
            <person name="Brambilla E."/>
            <person name="Yasawong M."/>
            <person name="Rohde M."/>
            <person name="Pukall R."/>
            <person name="Spring S."/>
            <person name="Goker M."/>
            <person name="Woyke T."/>
            <person name="Bristow J."/>
            <person name="Eisen J.A."/>
            <person name="Markowitz V."/>
            <person name="Hugenholtz P."/>
            <person name="Kyrpides N.C."/>
            <person name="Klenk H.P."/>
        </authorList>
    </citation>
    <scope>NUCLEOTIDE SEQUENCE [LARGE SCALE GENOMIC DNA]</scope>
    <source>
        <strain evidence="3">ATCC 51220 / DSM 2926 / LMG 16218 / CuHBu1</strain>
    </source>
</reference>
<keyword evidence="3" id="KW-1185">Reference proteome</keyword>
<feature type="transmembrane region" description="Helical" evidence="1">
    <location>
        <begin position="7"/>
        <end position="25"/>
    </location>
</feature>
<proteinExistence type="predicted"/>
<name>E3H893_ILYPC</name>
<evidence type="ECO:0000313" key="2">
    <source>
        <dbReference type="EMBL" id="ADO81989.1"/>
    </source>
</evidence>
<organism evidence="2 3">
    <name type="scientific">Ilyobacter polytropus (strain ATCC 51220 / DSM 2926 / LMG 16218 / CuHBu1)</name>
    <dbReference type="NCBI Taxonomy" id="572544"/>
    <lineage>
        <taxon>Bacteria</taxon>
        <taxon>Fusobacteriati</taxon>
        <taxon>Fusobacteriota</taxon>
        <taxon>Fusobacteriia</taxon>
        <taxon>Fusobacteriales</taxon>
        <taxon>Fusobacteriaceae</taxon>
        <taxon>Ilyobacter</taxon>
    </lineage>
</organism>
<dbReference type="AlphaFoldDB" id="E3H893"/>
<keyword evidence="1" id="KW-0812">Transmembrane</keyword>
<feature type="transmembrane region" description="Helical" evidence="1">
    <location>
        <begin position="31"/>
        <end position="53"/>
    </location>
</feature>
<protein>
    <submittedName>
        <fullName evidence="2">ATP synthase I</fullName>
    </submittedName>
</protein>
<evidence type="ECO:0000313" key="3">
    <source>
        <dbReference type="Proteomes" id="UP000006875"/>
    </source>
</evidence>
<evidence type="ECO:0000256" key="1">
    <source>
        <dbReference type="SAM" id="Phobius"/>
    </source>
</evidence>
<dbReference type="eggNOG" id="ENOG50335K7">
    <property type="taxonomic scope" value="Bacteria"/>
</dbReference>
<dbReference type="HOGENOM" id="CLU_162567_0_0_0"/>
<dbReference type="KEGG" id="ipo:Ilyop_0200"/>
<dbReference type="Proteomes" id="UP000006875">
    <property type="component" value="Chromosome"/>
</dbReference>
<dbReference type="RefSeq" id="WP_013386660.1">
    <property type="nucleotide sequence ID" value="NC_014632.1"/>
</dbReference>
<sequence>MNQEIKKVLKNSIITTIIVLIYGILIRSPIIYIGMFGGCVISCMGFYSICLEAEAAVRNNNPFKVTVTGYLKRYLIYGIYLGLLIKFLGIPTFLGGAIGLLNIKFNIALMAILTVIKKIQSRLKKLK</sequence>
<dbReference type="EMBL" id="CP002281">
    <property type="protein sequence ID" value="ADO81989.1"/>
    <property type="molecule type" value="Genomic_DNA"/>
</dbReference>
<feature type="transmembrane region" description="Helical" evidence="1">
    <location>
        <begin position="97"/>
        <end position="116"/>
    </location>
</feature>
<feature type="transmembrane region" description="Helical" evidence="1">
    <location>
        <begin position="74"/>
        <end position="91"/>
    </location>
</feature>
<accession>E3H893</accession>
<gene>
    <name evidence="2" type="ordered locus">Ilyop_0200</name>
</gene>
<dbReference type="OrthoDB" id="92694at2"/>
<keyword evidence="1" id="KW-1133">Transmembrane helix</keyword>
<keyword evidence="1" id="KW-0472">Membrane</keyword>